<feature type="domain" description="ETS" evidence="5">
    <location>
        <begin position="228"/>
        <end position="308"/>
    </location>
</feature>
<name>A0A8S4FX80_PLUXY</name>
<dbReference type="Proteomes" id="UP000653454">
    <property type="component" value="Unassembled WGS sequence"/>
</dbReference>
<sequence>MLLLEVPREAAVGPDLLPMSLTRTYTDYTNKLNKFDASVERLGYEQSHVNSIARLNYEHTPTAKYPDQRLYDPAAEAVCLDPNYALATGGYTTGGPRDSQYGYAEPTGAAAAPAPPSAAPSPLDEYYQPEYPGPAPAPLYSEEYYQHAHPQPLLHDHKYQPHVYTKPYPRGTGARYGGEGYGEGYATEYASPCGTEWSEWQGDQHTLIPQDKLPYAGSGPHFTGSGPIQLWQFLLELLTDKSCQGFISWTGDGWEFKLTDPDEVARRWGIRKNKPKMNYEKLSRGLRYYYDKNIIHKTAGKRYVYRFVCDLQSLLGISPEQLHAMYEPKMEKKEED</sequence>
<evidence type="ECO:0000256" key="4">
    <source>
        <dbReference type="SAM" id="MobiDB-lite"/>
    </source>
</evidence>
<dbReference type="PANTHER" id="PTHR11849">
    <property type="entry name" value="ETS"/>
    <property type="match status" value="1"/>
</dbReference>
<accession>A0A8S4FX80</accession>
<evidence type="ECO:0000256" key="3">
    <source>
        <dbReference type="RuleBase" id="RU004019"/>
    </source>
</evidence>
<organism evidence="6 7">
    <name type="scientific">Plutella xylostella</name>
    <name type="common">Diamondback moth</name>
    <name type="synonym">Plutella maculipennis</name>
    <dbReference type="NCBI Taxonomy" id="51655"/>
    <lineage>
        <taxon>Eukaryota</taxon>
        <taxon>Metazoa</taxon>
        <taxon>Ecdysozoa</taxon>
        <taxon>Arthropoda</taxon>
        <taxon>Hexapoda</taxon>
        <taxon>Insecta</taxon>
        <taxon>Pterygota</taxon>
        <taxon>Neoptera</taxon>
        <taxon>Endopterygota</taxon>
        <taxon>Lepidoptera</taxon>
        <taxon>Glossata</taxon>
        <taxon>Ditrysia</taxon>
        <taxon>Yponomeutoidea</taxon>
        <taxon>Plutellidae</taxon>
        <taxon>Plutella</taxon>
    </lineage>
</organism>
<evidence type="ECO:0000256" key="1">
    <source>
        <dbReference type="ARBA" id="ARBA00005562"/>
    </source>
</evidence>
<dbReference type="PROSITE" id="PS50061">
    <property type="entry name" value="ETS_DOMAIN_3"/>
    <property type="match status" value="1"/>
</dbReference>
<evidence type="ECO:0000259" key="5">
    <source>
        <dbReference type="PROSITE" id="PS50061"/>
    </source>
</evidence>
<dbReference type="PROSITE" id="PS00346">
    <property type="entry name" value="ETS_DOMAIN_2"/>
    <property type="match status" value="1"/>
</dbReference>
<dbReference type="InterPro" id="IPR036390">
    <property type="entry name" value="WH_DNA-bd_sf"/>
</dbReference>
<proteinExistence type="inferred from homology"/>
<dbReference type="InterPro" id="IPR000418">
    <property type="entry name" value="Ets_dom"/>
</dbReference>
<feature type="region of interest" description="Disordered" evidence="4">
    <location>
        <begin position="103"/>
        <end position="124"/>
    </location>
</feature>
<reference evidence="6" key="1">
    <citation type="submission" date="2020-11" db="EMBL/GenBank/DDBJ databases">
        <authorList>
            <person name="Whiteford S."/>
        </authorList>
    </citation>
    <scope>NUCLEOTIDE SEQUENCE</scope>
</reference>
<evidence type="ECO:0000313" key="6">
    <source>
        <dbReference type="EMBL" id="CAG9132916.1"/>
    </source>
</evidence>
<dbReference type="GO" id="GO:0030154">
    <property type="term" value="P:cell differentiation"/>
    <property type="evidence" value="ECO:0007669"/>
    <property type="project" value="TreeGrafter"/>
</dbReference>
<dbReference type="Pfam" id="PF00178">
    <property type="entry name" value="Ets"/>
    <property type="match status" value="1"/>
</dbReference>
<dbReference type="FunFam" id="1.10.10.10:FF:001050">
    <property type="entry name" value="Predicted protein"/>
    <property type="match status" value="1"/>
</dbReference>
<dbReference type="Gene3D" id="1.10.10.10">
    <property type="entry name" value="Winged helix-like DNA-binding domain superfamily/Winged helix DNA-binding domain"/>
    <property type="match status" value="1"/>
</dbReference>
<gene>
    <name evidence="6" type="ORF">PLXY2_LOCUS11146</name>
</gene>
<dbReference type="InterPro" id="IPR036388">
    <property type="entry name" value="WH-like_DNA-bd_sf"/>
</dbReference>
<keyword evidence="2 3" id="KW-0238">DNA-binding</keyword>
<dbReference type="GO" id="GO:0043565">
    <property type="term" value="F:sequence-specific DNA binding"/>
    <property type="evidence" value="ECO:0007669"/>
    <property type="project" value="InterPro"/>
</dbReference>
<dbReference type="SMART" id="SM00413">
    <property type="entry name" value="ETS"/>
    <property type="match status" value="1"/>
</dbReference>
<evidence type="ECO:0000256" key="2">
    <source>
        <dbReference type="ARBA" id="ARBA00023125"/>
    </source>
</evidence>
<dbReference type="PROSITE" id="PS00345">
    <property type="entry name" value="ETS_DOMAIN_1"/>
    <property type="match status" value="1"/>
</dbReference>
<evidence type="ECO:0000313" key="7">
    <source>
        <dbReference type="Proteomes" id="UP000653454"/>
    </source>
</evidence>
<keyword evidence="3" id="KW-0539">Nucleus</keyword>
<dbReference type="InterPro" id="IPR046328">
    <property type="entry name" value="ETS_fam"/>
</dbReference>
<comment type="caution">
    <text evidence="6">The sequence shown here is derived from an EMBL/GenBank/DDBJ whole genome shotgun (WGS) entry which is preliminary data.</text>
</comment>
<dbReference type="PANTHER" id="PTHR11849:SF289">
    <property type="entry name" value="ETS-LIKE PROTEIN POINTED"/>
    <property type="match status" value="1"/>
</dbReference>
<dbReference type="AlphaFoldDB" id="A0A8S4FX80"/>
<comment type="similarity">
    <text evidence="1 3">Belongs to the ETS family.</text>
</comment>
<dbReference type="GO" id="GO:0005634">
    <property type="term" value="C:nucleus"/>
    <property type="evidence" value="ECO:0007669"/>
    <property type="project" value="UniProtKB-SubCell"/>
</dbReference>
<comment type="subcellular location">
    <subcellularLocation>
        <location evidence="3">Nucleus</location>
    </subcellularLocation>
</comment>
<protein>
    <submittedName>
        <fullName evidence="6">(diamondback moth) hypothetical protein</fullName>
    </submittedName>
</protein>
<dbReference type="EMBL" id="CAJHNJ030000054">
    <property type="protein sequence ID" value="CAG9132916.1"/>
    <property type="molecule type" value="Genomic_DNA"/>
</dbReference>
<keyword evidence="7" id="KW-1185">Reference proteome</keyword>
<dbReference type="PRINTS" id="PR00454">
    <property type="entry name" value="ETSDOMAIN"/>
</dbReference>
<dbReference type="SUPFAM" id="SSF46785">
    <property type="entry name" value="Winged helix' DNA-binding domain"/>
    <property type="match status" value="1"/>
</dbReference>
<dbReference type="GO" id="GO:0000981">
    <property type="term" value="F:DNA-binding transcription factor activity, RNA polymerase II-specific"/>
    <property type="evidence" value="ECO:0007669"/>
    <property type="project" value="TreeGrafter"/>
</dbReference>